<dbReference type="RefSeq" id="WP_060936592.1">
    <property type="nucleotide sequence ID" value="NZ_JASOZP010000003.1"/>
</dbReference>
<protein>
    <submittedName>
        <fullName evidence="1">Uncharacterized protein</fullName>
    </submittedName>
</protein>
<comment type="caution">
    <text evidence="1">The sequence shown here is derived from an EMBL/GenBank/DDBJ whole genome shotgun (WGS) entry which is preliminary data.</text>
</comment>
<proteinExistence type="predicted"/>
<name>A0A133Y2P3_9LACT</name>
<reference evidence="1 2" key="1">
    <citation type="submission" date="2016-01" db="EMBL/GenBank/DDBJ databases">
        <authorList>
            <person name="Oliw E.H."/>
        </authorList>
    </citation>
    <scope>NUCLEOTIDE SEQUENCE [LARGE SCALE GENOMIC DNA]</scope>
    <source>
        <strain evidence="1 2">KA00635</strain>
    </source>
</reference>
<evidence type="ECO:0000313" key="1">
    <source>
        <dbReference type="EMBL" id="KXB37467.1"/>
    </source>
</evidence>
<dbReference type="Proteomes" id="UP000070422">
    <property type="component" value="Unassembled WGS sequence"/>
</dbReference>
<sequence length="93" mass="10265">MEDKKGATNTDTERNITLVGKVTRSGIHKITVTAKGESKHFYILVQPEKPTIDEVIDSKTGEPLKKWQVVEGTRPRITVTVPETSRPGNGHAN</sequence>
<gene>
    <name evidence="1" type="ORF">HMPREF3187_00542</name>
</gene>
<evidence type="ECO:0000313" key="2">
    <source>
        <dbReference type="Proteomes" id="UP000070422"/>
    </source>
</evidence>
<organism evidence="1 2">
    <name type="scientific">Aerococcus christensenii</name>
    <dbReference type="NCBI Taxonomy" id="87541"/>
    <lineage>
        <taxon>Bacteria</taxon>
        <taxon>Bacillati</taxon>
        <taxon>Bacillota</taxon>
        <taxon>Bacilli</taxon>
        <taxon>Lactobacillales</taxon>
        <taxon>Aerococcaceae</taxon>
        <taxon>Aerococcus</taxon>
    </lineage>
</organism>
<dbReference type="PATRIC" id="fig|87541.4.peg.544"/>
<accession>A0A133Y2P3</accession>
<dbReference type="AlphaFoldDB" id="A0A133Y2P3"/>
<dbReference type="EMBL" id="LSCQ01000026">
    <property type="protein sequence ID" value="KXB37467.1"/>
    <property type="molecule type" value="Genomic_DNA"/>
</dbReference>